<dbReference type="STRING" id="1314800.A0A1B7MKF4"/>
<feature type="transmembrane region" description="Helical" evidence="8">
    <location>
        <begin position="186"/>
        <end position="209"/>
    </location>
</feature>
<dbReference type="InterPro" id="IPR003663">
    <property type="entry name" value="Sugar/inositol_transpt"/>
</dbReference>
<dbReference type="SUPFAM" id="SSF103473">
    <property type="entry name" value="MFS general substrate transporter"/>
    <property type="match status" value="1"/>
</dbReference>
<dbReference type="InterPro" id="IPR020846">
    <property type="entry name" value="MFS_dom"/>
</dbReference>
<dbReference type="GO" id="GO:0005351">
    <property type="term" value="F:carbohydrate:proton symporter activity"/>
    <property type="evidence" value="ECO:0007669"/>
    <property type="project" value="TreeGrafter"/>
</dbReference>
<comment type="catalytic activity">
    <reaction evidence="7">
        <text>myo-inositol(out) + H(+)(out) = myo-inositol(in) + H(+)(in)</text>
        <dbReference type="Rhea" id="RHEA:60364"/>
        <dbReference type="ChEBI" id="CHEBI:15378"/>
        <dbReference type="ChEBI" id="CHEBI:17268"/>
    </reaction>
</comment>
<dbReference type="GO" id="GO:0016020">
    <property type="term" value="C:membrane"/>
    <property type="evidence" value="ECO:0007669"/>
    <property type="project" value="UniProtKB-SubCell"/>
</dbReference>
<comment type="subcellular location">
    <subcellularLocation>
        <location evidence="1">Membrane</location>
        <topology evidence="1">Multi-pass membrane protein</topology>
    </subcellularLocation>
</comment>
<dbReference type="PANTHER" id="PTHR48022:SF23">
    <property type="entry name" value="MAJOR FACILITATOR SUPERFAMILY (MFS) PROFILE DOMAIN-CONTAINING PROTEIN"/>
    <property type="match status" value="1"/>
</dbReference>
<evidence type="ECO:0000256" key="3">
    <source>
        <dbReference type="ARBA" id="ARBA00022448"/>
    </source>
</evidence>
<dbReference type="EMBL" id="KV448846">
    <property type="protein sequence ID" value="OAX33061.1"/>
    <property type="molecule type" value="Genomic_DNA"/>
</dbReference>
<evidence type="ECO:0000256" key="1">
    <source>
        <dbReference type="ARBA" id="ARBA00004141"/>
    </source>
</evidence>
<dbReference type="PANTHER" id="PTHR48022">
    <property type="entry name" value="PLASTIDIC GLUCOSE TRANSPORTER 4"/>
    <property type="match status" value="1"/>
</dbReference>
<dbReference type="Pfam" id="PF00083">
    <property type="entry name" value="Sugar_tr"/>
    <property type="match status" value="1"/>
</dbReference>
<dbReference type="Gene3D" id="1.20.1250.20">
    <property type="entry name" value="MFS general substrate transporter like domains"/>
    <property type="match status" value="1"/>
</dbReference>
<dbReference type="PROSITE" id="PS50850">
    <property type="entry name" value="MFS"/>
    <property type="match status" value="1"/>
</dbReference>
<protein>
    <submittedName>
        <fullName evidence="10">General substrate transporter</fullName>
    </submittedName>
</protein>
<feature type="transmembrane region" description="Helical" evidence="8">
    <location>
        <begin position="120"/>
        <end position="143"/>
    </location>
</feature>
<keyword evidence="3" id="KW-0813">Transport</keyword>
<accession>A0A1B7MKF4</accession>
<dbReference type="InterPro" id="IPR005828">
    <property type="entry name" value="MFS_sugar_transport-like"/>
</dbReference>
<evidence type="ECO:0000256" key="4">
    <source>
        <dbReference type="ARBA" id="ARBA00022692"/>
    </source>
</evidence>
<keyword evidence="4 8" id="KW-0812">Transmembrane</keyword>
<feature type="non-terminal residue" evidence="10">
    <location>
        <position position="210"/>
    </location>
</feature>
<proteinExistence type="inferred from homology"/>
<dbReference type="InterPro" id="IPR050360">
    <property type="entry name" value="MFS_Sugar_Transporters"/>
</dbReference>
<gene>
    <name evidence="10" type="ORF">K503DRAFT_869792</name>
</gene>
<reference evidence="10 11" key="1">
    <citation type="submission" date="2016-06" db="EMBL/GenBank/DDBJ databases">
        <title>Comparative genomics of the ectomycorrhizal sister species Rhizopogon vinicolor and Rhizopogon vesiculosus (Basidiomycota: Boletales) reveals a divergence of the mating type B locus.</title>
        <authorList>
            <consortium name="DOE Joint Genome Institute"/>
            <person name="Mujic A.B."/>
            <person name="Kuo A."/>
            <person name="Tritt A."/>
            <person name="Lipzen A."/>
            <person name="Chen C."/>
            <person name="Johnson J."/>
            <person name="Sharma A."/>
            <person name="Barry K."/>
            <person name="Grigoriev I.V."/>
            <person name="Spatafora J.W."/>
        </authorList>
    </citation>
    <scope>NUCLEOTIDE SEQUENCE [LARGE SCALE GENOMIC DNA]</scope>
    <source>
        <strain evidence="10 11">AM-OR11-026</strain>
    </source>
</reference>
<keyword evidence="11" id="KW-1185">Reference proteome</keyword>
<feature type="domain" description="Major facilitator superfamily (MFS) profile" evidence="9">
    <location>
        <begin position="15"/>
        <end position="210"/>
    </location>
</feature>
<evidence type="ECO:0000256" key="7">
    <source>
        <dbReference type="ARBA" id="ARBA00049119"/>
    </source>
</evidence>
<organism evidence="10 11">
    <name type="scientific">Rhizopogon vinicolor AM-OR11-026</name>
    <dbReference type="NCBI Taxonomy" id="1314800"/>
    <lineage>
        <taxon>Eukaryota</taxon>
        <taxon>Fungi</taxon>
        <taxon>Dikarya</taxon>
        <taxon>Basidiomycota</taxon>
        <taxon>Agaricomycotina</taxon>
        <taxon>Agaricomycetes</taxon>
        <taxon>Agaricomycetidae</taxon>
        <taxon>Boletales</taxon>
        <taxon>Suillineae</taxon>
        <taxon>Rhizopogonaceae</taxon>
        <taxon>Rhizopogon</taxon>
    </lineage>
</organism>
<dbReference type="OrthoDB" id="508119at2759"/>
<dbReference type="AlphaFoldDB" id="A0A1B7MKF4"/>
<dbReference type="InParanoid" id="A0A1B7MKF4"/>
<dbReference type="PROSITE" id="PS00216">
    <property type="entry name" value="SUGAR_TRANSPORT_1"/>
    <property type="match status" value="1"/>
</dbReference>
<evidence type="ECO:0000313" key="10">
    <source>
        <dbReference type="EMBL" id="OAX33061.1"/>
    </source>
</evidence>
<feature type="transmembrane region" description="Helical" evidence="8">
    <location>
        <begin position="95"/>
        <end position="114"/>
    </location>
</feature>
<feature type="transmembrane region" description="Helical" evidence="8">
    <location>
        <begin position="155"/>
        <end position="174"/>
    </location>
</feature>
<evidence type="ECO:0000256" key="2">
    <source>
        <dbReference type="ARBA" id="ARBA00010992"/>
    </source>
</evidence>
<dbReference type="InterPro" id="IPR005829">
    <property type="entry name" value="Sugar_transporter_CS"/>
</dbReference>
<evidence type="ECO:0000256" key="6">
    <source>
        <dbReference type="ARBA" id="ARBA00023136"/>
    </source>
</evidence>
<feature type="transmembrane region" description="Helical" evidence="8">
    <location>
        <begin position="12"/>
        <end position="37"/>
    </location>
</feature>
<evidence type="ECO:0000256" key="8">
    <source>
        <dbReference type="SAM" id="Phobius"/>
    </source>
</evidence>
<sequence>MFSGDTFKNIRVYWLAFVVYWGIVLFGYDAGIAGGVVSQPYFESSFGLVNADGTINKSKDTTISSNVVSVLQAGAFFGALASAPLSDWIGRRRTLFGFTIIFSIGAILTTIAGGSRGIGYIYSGRVISGIGIGGMSAVAPAYVSECSPKDVRGRITGIFQLMVATGVMTSYFINLAVSLHVPNSSLVWRIPFGLQLVPAGIMCLGLLTVK</sequence>
<keyword evidence="5 8" id="KW-1133">Transmembrane helix</keyword>
<name>A0A1B7MKF4_9AGAM</name>
<feature type="transmembrane region" description="Helical" evidence="8">
    <location>
        <begin position="63"/>
        <end position="83"/>
    </location>
</feature>
<dbReference type="PROSITE" id="PS00217">
    <property type="entry name" value="SUGAR_TRANSPORT_2"/>
    <property type="match status" value="1"/>
</dbReference>
<keyword evidence="6 8" id="KW-0472">Membrane</keyword>
<evidence type="ECO:0000313" key="11">
    <source>
        <dbReference type="Proteomes" id="UP000092154"/>
    </source>
</evidence>
<evidence type="ECO:0000256" key="5">
    <source>
        <dbReference type="ARBA" id="ARBA00022989"/>
    </source>
</evidence>
<dbReference type="Proteomes" id="UP000092154">
    <property type="component" value="Unassembled WGS sequence"/>
</dbReference>
<evidence type="ECO:0000259" key="9">
    <source>
        <dbReference type="PROSITE" id="PS50850"/>
    </source>
</evidence>
<dbReference type="InterPro" id="IPR036259">
    <property type="entry name" value="MFS_trans_sf"/>
</dbReference>
<dbReference type="PRINTS" id="PR00171">
    <property type="entry name" value="SUGRTRNSPORT"/>
</dbReference>
<comment type="similarity">
    <text evidence="2">Belongs to the major facilitator superfamily. Sugar transporter (TC 2.A.1.1) family.</text>
</comment>